<dbReference type="CDD" id="cd11377">
    <property type="entry name" value="Pro-peptidase_S53"/>
    <property type="match status" value="1"/>
</dbReference>
<dbReference type="PANTHER" id="PTHR14218">
    <property type="entry name" value="PROTEASE S8 TRIPEPTIDYL PEPTIDASE I CLN2"/>
    <property type="match status" value="1"/>
</dbReference>
<dbReference type="Pfam" id="PF09286">
    <property type="entry name" value="Pro-kuma_activ"/>
    <property type="match status" value="1"/>
</dbReference>
<evidence type="ECO:0000313" key="19">
    <source>
        <dbReference type="Proteomes" id="UP001385951"/>
    </source>
</evidence>
<dbReference type="GO" id="GO:0008240">
    <property type="term" value="F:tripeptidyl-peptidase activity"/>
    <property type="evidence" value="ECO:0007669"/>
    <property type="project" value="UniProtKB-EC"/>
</dbReference>
<dbReference type="SUPFAM" id="SSF52743">
    <property type="entry name" value="Subtilisin-like"/>
    <property type="match status" value="1"/>
</dbReference>
<dbReference type="InterPro" id="IPR036852">
    <property type="entry name" value="Peptidase_S8/S53_dom_sf"/>
</dbReference>
<sequence>MRSLLTCFALVAVVLAVPAKDCAHKLKESVAPPRQWIKEGPASKDLPIELKIALPQPNFSELERHLNEISDPFHERYGQHLSKEEVEALVAPHAESISSVNEWLATHGLMGDDLSRSPAQDWVKVTVPVGLAEKMLNTEYHVWRNAKDGNTIVRTTSYSLPENLHGHIDLVQPTTLFSTLRGMDTNFRFSKESKQLDNADAPPINIPSASGGQVDASCNRTITITCIQQLYNAVGFTPSGKNGNKIGITGYLEQFANIADLQSFYADQRPDALNSTFEFISVNGGLNNQTLSEAGAEANLDVQFAFGLSHPIPGTFYSTAGRPPFIPSVSTPTNTNEPYTDWLDFVLSHRNPPQTISTSYADDEQTVPPSFARRACNQFAQLGARGVSLMFSSGDGGVGDGDDDPATQQCFTNDGRNKTQFAPLFPPACPFVTSVGGTIHVPETAVFFSGGGFSNLFARPAYQQHAVTTFLKKLPKGTYAGLFNPAGRAIPDVAAQADLFRIFLSGRIVSIGGTSAASPTFAGIVALLNDARISKGLPSLGFLNPLLYTISAAFPKGFNDITVGNNPGCGTPGFNATQGWDPVTGLGTPNFGVLKDILTGPFAHFARED</sequence>
<dbReference type="SMART" id="SM00944">
    <property type="entry name" value="Pro-kuma_activ"/>
    <property type="match status" value="1"/>
</dbReference>
<feature type="signal peptide" evidence="16">
    <location>
        <begin position="1"/>
        <end position="16"/>
    </location>
</feature>
<dbReference type="GO" id="GO:0006508">
    <property type="term" value="P:proteolysis"/>
    <property type="evidence" value="ECO:0007669"/>
    <property type="project" value="UniProtKB-KW"/>
</dbReference>
<dbReference type="InterPro" id="IPR015366">
    <property type="entry name" value="S53_propep"/>
</dbReference>
<keyword evidence="14" id="KW-0325">Glycoprotein</keyword>
<comment type="function">
    <text evidence="2">Secreted tripeptidyl-peptidase which degrades proteins at acidic pHs and is involved in virulence.</text>
</comment>
<evidence type="ECO:0000256" key="15">
    <source>
        <dbReference type="PROSITE-ProRule" id="PRU01032"/>
    </source>
</evidence>
<keyword evidence="6 15" id="KW-0645">Protease</keyword>
<proteinExistence type="predicted"/>
<name>A0AAW0H0K7_9APHY</name>
<evidence type="ECO:0000259" key="17">
    <source>
        <dbReference type="PROSITE" id="PS51695"/>
    </source>
</evidence>
<accession>A0AAW0H0K7</accession>
<dbReference type="SUPFAM" id="SSF54897">
    <property type="entry name" value="Protease propeptides/inhibitors"/>
    <property type="match status" value="1"/>
</dbReference>
<keyword evidence="13" id="KW-0865">Zymogen</keyword>
<evidence type="ECO:0000256" key="5">
    <source>
        <dbReference type="ARBA" id="ARBA00022525"/>
    </source>
</evidence>
<dbReference type="InterPro" id="IPR050819">
    <property type="entry name" value="Tripeptidyl-peptidase_I"/>
</dbReference>
<evidence type="ECO:0000313" key="18">
    <source>
        <dbReference type="EMBL" id="KAK7696301.1"/>
    </source>
</evidence>
<feature type="binding site" evidence="15">
    <location>
        <position position="561"/>
    </location>
    <ligand>
        <name>Ca(2+)</name>
        <dbReference type="ChEBI" id="CHEBI:29108"/>
    </ligand>
</feature>
<dbReference type="PROSITE" id="PS00138">
    <property type="entry name" value="SUBTILASE_SER"/>
    <property type="match status" value="1"/>
</dbReference>
<dbReference type="PANTHER" id="PTHR14218:SF15">
    <property type="entry name" value="TRIPEPTIDYL-PEPTIDASE 1"/>
    <property type="match status" value="1"/>
</dbReference>
<evidence type="ECO:0000256" key="14">
    <source>
        <dbReference type="ARBA" id="ARBA00023180"/>
    </source>
</evidence>
<evidence type="ECO:0000256" key="13">
    <source>
        <dbReference type="ARBA" id="ARBA00023145"/>
    </source>
</evidence>
<feature type="binding site" evidence="15">
    <location>
        <position position="579"/>
    </location>
    <ligand>
        <name>Ca(2+)</name>
        <dbReference type="ChEBI" id="CHEBI:29108"/>
    </ligand>
</feature>
<dbReference type="GO" id="GO:0005576">
    <property type="term" value="C:extracellular region"/>
    <property type="evidence" value="ECO:0007669"/>
    <property type="project" value="UniProtKB-SubCell"/>
</dbReference>
<evidence type="ECO:0000256" key="8">
    <source>
        <dbReference type="ARBA" id="ARBA00022729"/>
    </source>
</evidence>
<feature type="chain" id="PRO_5043934258" description="tripeptidyl-peptidase II" evidence="16">
    <location>
        <begin position="17"/>
        <end position="609"/>
    </location>
</feature>
<feature type="binding site" evidence="15">
    <location>
        <position position="581"/>
    </location>
    <ligand>
        <name>Ca(2+)</name>
        <dbReference type="ChEBI" id="CHEBI:29108"/>
    </ligand>
</feature>
<dbReference type="EC" id="3.4.14.10" evidence="4"/>
<evidence type="ECO:0000256" key="2">
    <source>
        <dbReference type="ARBA" id="ARBA00002451"/>
    </source>
</evidence>
<feature type="active site" description="Charge relay system" evidence="15">
    <location>
        <position position="297"/>
    </location>
</feature>
<feature type="domain" description="Peptidase S53" evidence="17">
    <location>
        <begin position="221"/>
        <end position="601"/>
    </location>
</feature>
<feature type="binding site" evidence="15">
    <location>
        <position position="560"/>
    </location>
    <ligand>
        <name>Ca(2+)</name>
        <dbReference type="ChEBI" id="CHEBI:29108"/>
    </ligand>
</feature>
<dbReference type="CDD" id="cd04056">
    <property type="entry name" value="Peptidases_S53"/>
    <property type="match status" value="1"/>
</dbReference>
<reference evidence="18 19" key="1">
    <citation type="submission" date="2022-09" db="EMBL/GenBank/DDBJ databases">
        <authorList>
            <person name="Palmer J.M."/>
        </authorList>
    </citation>
    <scope>NUCLEOTIDE SEQUENCE [LARGE SCALE GENOMIC DNA]</scope>
    <source>
        <strain evidence="18 19">DSM 7382</strain>
    </source>
</reference>
<keyword evidence="5" id="KW-0964">Secreted</keyword>
<comment type="caution">
    <text evidence="18">The sequence shown here is derived from an EMBL/GenBank/DDBJ whole genome shotgun (WGS) entry which is preliminary data.</text>
</comment>
<dbReference type="GO" id="GO:0004252">
    <property type="term" value="F:serine-type endopeptidase activity"/>
    <property type="evidence" value="ECO:0007669"/>
    <property type="project" value="UniProtKB-UniRule"/>
</dbReference>
<dbReference type="AlphaFoldDB" id="A0AAW0H0K7"/>
<dbReference type="EMBL" id="JASBNA010000001">
    <property type="protein sequence ID" value="KAK7696301.1"/>
    <property type="molecule type" value="Genomic_DNA"/>
</dbReference>
<feature type="active site" description="Charge relay system" evidence="15">
    <location>
        <position position="515"/>
    </location>
</feature>
<evidence type="ECO:0000256" key="4">
    <source>
        <dbReference type="ARBA" id="ARBA00012462"/>
    </source>
</evidence>
<keyword evidence="12" id="KW-0843">Virulence</keyword>
<evidence type="ECO:0000256" key="9">
    <source>
        <dbReference type="ARBA" id="ARBA00022801"/>
    </source>
</evidence>
<dbReference type="GO" id="GO:0046872">
    <property type="term" value="F:metal ion binding"/>
    <property type="evidence" value="ECO:0007669"/>
    <property type="project" value="UniProtKB-UniRule"/>
</dbReference>
<dbReference type="PROSITE" id="PS51695">
    <property type="entry name" value="SEDOLISIN"/>
    <property type="match status" value="1"/>
</dbReference>
<evidence type="ECO:0000256" key="16">
    <source>
        <dbReference type="SAM" id="SignalP"/>
    </source>
</evidence>
<dbReference type="InterPro" id="IPR030400">
    <property type="entry name" value="Sedolisin_dom"/>
</dbReference>
<comment type="cofactor">
    <cofactor evidence="15">
        <name>Ca(2+)</name>
        <dbReference type="ChEBI" id="CHEBI:29108"/>
    </cofactor>
    <text evidence="15">Binds 1 Ca(2+) ion per subunit.</text>
</comment>
<evidence type="ECO:0000256" key="10">
    <source>
        <dbReference type="ARBA" id="ARBA00022825"/>
    </source>
</evidence>
<dbReference type="FunFam" id="3.40.50.200:FF:000015">
    <property type="entry name" value="Tripeptidyl peptidase A"/>
    <property type="match status" value="1"/>
</dbReference>
<keyword evidence="19" id="KW-1185">Reference proteome</keyword>
<evidence type="ECO:0000256" key="1">
    <source>
        <dbReference type="ARBA" id="ARBA00001910"/>
    </source>
</evidence>
<keyword evidence="11 15" id="KW-0106">Calcium</keyword>
<dbReference type="Proteomes" id="UP001385951">
    <property type="component" value="Unassembled WGS sequence"/>
</dbReference>
<organism evidence="18 19">
    <name type="scientific">Cerrena zonata</name>
    <dbReference type="NCBI Taxonomy" id="2478898"/>
    <lineage>
        <taxon>Eukaryota</taxon>
        <taxon>Fungi</taxon>
        <taxon>Dikarya</taxon>
        <taxon>Basidiomycota</taxon>
        <taxon>Agaricomycotina</taxon>
        <taxon>Agaricomycetes</taxon>
        <taxon>Polyporales</taxon>
        <taxon>Cerrenaceae</taxon>
        <taxon>Cerrena</taxon>
    </lineage>
</organism>
<protein>
    <recommendedName>
        <fullName evidence="4">tripeptidyl-peptidase II</fullName>
        <ecNumber evidence="4">3.4.14.10</ecNumber>
    </recommendedName>
</protein>
<evidence type="ECO:0000256" key="3">
    <source>
        <dbReference type="ARBA" id="ARBA00004239"/>
    </source>
</evidence>
<keyword evidence="10 15" id="KW-0720">Serine protease</keyword>
<keyword evidence="9 15" id="KW-0378">Hydrolase</keyword>
<keyword evidence="7 15" id="KW-0479">Metal-binding</keyword>
<evidence type="ECO:0000256" key="12">
    <source>
        <dbReference type="ARBA" id="ARBA00023026"/>
    </source>
</evidence>
<evidence type="ECO:0000256" key="7">
    <source>
        <dbReference type="ARBA" id="ARBA00022723"/>
    </source>
</evidence>
<evidence type="ECO:0000256" key="11">
    <source>
        <dbReference type="ARBA" id="ARBA00022837"/>
    </source>
</evidence>
<dbReference type="InterPro" id="IPR023828">
    <property type="entry name" value="Peptidase_S8_Ser-AS"/>
</dbReference>
<dbReference type="Gene3D" id="3.40.50.200">
    <property type="entry name" value="Peptidase S8/S53 domain"/>
    <property type="match status" value="1"/>
</dbReference>
<feature type="active site" description="Charge relay system" evidence="15">
    <location>
        <position position="301"/>
    </location>
</feature>
<evidence type="ECO:0000256" key="6">
    <source>
        <dbReference type="ARBA" id="ARBA00022670"/>
    </source>
</evidence>
<keyword evidence="8 16" id="KW-0732">Signal</keyword>
<comment type="subcellular location">
    <subcellularLocation>
        <location evidence="3">Secreted</location>
        <location evidence="3">Extracellular space</location>
    </subcellularLocation>
</comment>
<comment type="catalytic activity">
    <reaction evidence="1">
        <text>Release of an N-terminal tripeptide from a polypeptide.</text>
        <dbReference type="EC" id="3.4.14.10"/>
    </reaction>
</comment>
<gene>
    <name evidence="18" type="ORF">QCA50_000955</name>
</gene>